<evidence type="ECO:0000259" key="2">
    <source>
        <dbReference type="Pfam" id="PF13649"/>
    </source>
</evidence>
<dbReference type="Gene3D" id="3.40.50.150">
    <property type="entry name" value="Vaccinia Virus protein VP39"/>
    <property type="match status" value="1"/>
</dbReference>
<dbReference type="Pfam" id="PF13649">
    <property type="entry name" value="Methyltransf_25"/>
    <property type="match status" value="1"/>
</dbReference>
<proteinExistence type="predicted"/>
<dbReference type="CDD" id="cd02440">
    <property type="entry name" value="AdoMet_MTases"/>
    <property type="match status" value="1"/>
</dbReference>
<protein>
    <submittedName>
        <fullName evidence="3">Methyltransferase type 11</fullName>
    </submittedName>
</protein>
<keyword evidence="1 3" id="KW-0808">Transferase</keyword>
<keyword evidence="4" id="KW-1185">Reference proteome</keyword>
<dbReference type="PANTHER" id="PTHR43861">
    <property type="entry name" value="TRANS-ACONITATE 2-METHYLTRANSFERASE-RELATED"/>
    <property type="match status" value="1"/>
</dbReference>
<accession>A0A4P6HH20</accession>
<dbReference type="InterPro" id="IPR029063">
    <property type="entry name" value="SAM-dependent_MTases_sf"/>
</dbReference>
<evidence type="ECO:0000313" key="3">
    <source>
        <dbReference type="EMBL" id="QAZ66045.1"/>
    </source>
</evidence>
<dbReference type="GO" id="GO:0032259">
    <property type="term" value="P:methylation"/>
    <property type="evidence" value="ECO:0007669"/>
    <property type="project" value="UniProtKB-KW"/>
</dbReference>
<evidence type="ECO:0000256" key="1">
    <source>
        <dbReference type="ARBA" id="ARBA00022679"/>
    </source>
</evidence>
<sequence length="242" mass="27728">MTHAWNKAAAIRKSQIENGCDITFCDIFLPYYENLTERLSPVSLLEIGCGTGHLLKRIAHHADHAFGIEPSQGMFEVAKATLEEINIDLVNCTIENYNYPRKFDLIISHLCAQCVGNIKHWFDSIRKTINKSGLFVFSIPHPCFYNEYKSIFMPQEYEYAKELDTVFDLTISLDNLNVIKNIPYFHRPISTYINQLTLSGFSVKHIDEVIPNNSVQKKYGVPWKTPRYMAIHATTGEIFNGS</sequence>
<dbReference type="InterPro" id="IPR041698">
    <property type="entry name" value="Methyltransf_25"/>
</dbReference>
<evidence type="ECO:0000313" key="4">
    <source>
        <dbReference type="Proteomes" id="UP000293296"/>
    </source>
</evidence>
<dbReference type="KEGG" id="dcb:C3Y92_01820"/>
<feature type="domain" description="Methyltransferase" evidence="2">
    <location>
        <begin position="45"/>
        <end position="133"/>
    </location>
</feature>
<dbReference type="RefSeq" id="WP_129348944.1">
    <property type="nucleotide sequence ID" value="NZ_CP026538.1"/>
</dbReference>
<dbReference type="GO" id="GO:0008168">
    <property type="term" value="F:methyltransferase activity"/>
    <property type="evidence" value="ECO:0007669"/>
    <property type="project" value="UniProtKB-KW"/>
</dbReference>
<dbReference type="OrthoDB" id="5504467at2"/>
<name>A0A4P6HH20_9BACT</name>
<dbReference type="SUPFAM" id="SSF53335">
    <property type="entry name" value="S-adenosyl-L-methionine-dependent methyltransferases"/>
    <property type="match status" value="1"/>
</dbReference>
<dbReference type="AlphaFoldDB" id="A0A4P6HH20"/>
<dbReference type="EMBL" id="CP026538">
    <property type="protein sequence ID" value="QAZ66045.1"/>
    <property type="molecule type" value="Genomic_DNA"/>
</dbReference>
<dbReference type="Proteomes" id="UP000293296">
    <property type="component" value="Chromosome"/>
</dbReference>
<organism evidence="3 4">
    <name type="scientific">Solidesulfovibrio carbinolicus</name>
    <dbReference type="NCBI Taxonomy" id="296842"/>
    <lineage>
        <taxon>Bacteria</taxon>
        <taxon>Pseudomonadati</taxon>
        <taxon>Thermodesulfobacteriota</taxon>
        <taxon>Desulfovibrionia</taxon>
        <taxon>Desulfovibrionales</taxon>
        <taxon>Desulfovibrionaceae</taxon>
        <taxon>Solidesulfovibrio</taxon>
    </lineage>
</organism>
<keyword evidence="3" id="KW-0489">Methyltransferase</keyword>
<gene>
    <name evidence="3" type="ORF">C3Y92_01820</name>
</gene>
<reference evidence="3 4" key="1">
    <citation type="submission" date="2018-02" db="EMBL/GenBank/DDBJ databases">
        <title>Genome sequence of Desulfovibrio carbinolicus DSM 3852.</title>
        <authorList>
            <person name="Wilbanks E."/>
            <person name="Skennerton C.T."/>
            <person name="Orphan V.J."/>
        </authorList>
    </citation>
    <scope>NUCLEOTIDE SEQUENCE [LARGE SCALE GENOMIC DNA]</scope>
    <source>
        <strain evidence="3 4">DSM 3852</strain>
    </source>
</reference>